<sequence length="75" mass="8466">MRQVLSLSLPATDVRQIKNITKKRGYSSVSSYIKYLFKEDSDLISEAELLKTTRAARKEYRAGKSVKAKSLADLV</sequence>
<proteinExistence type="predicted"/>
<dbReference type="Proteomes" id="UP000177953">
    <property type="component" value="Unassembled WGS sequence"/>
</dbReference>
<name>A0A1F6MCW0_9BACT</name>
<accession>A0A1F6MCW0</accession>
<gene>
    <name evidence="1" type="ORF">A2754_00880</name>
</gene>
<dbReference type="AlphaFoldDB" id="A0A1F6MCW0"/>
<comment type="caution">
    <text evidence="1">The sequence shown here is derived from an EMBL/GenBank/DDBJ whole genome shotgun (WGS) entry which is preliminary data.</text>
</comment>
<protein>
    <recommendedName>
        <fullName evidence="3">Ribbon-helix-helix protein CopG domain-containing protein</fullName>
    </recommendedName>
</protein>
<evidence type="ECO:0008006" key="3">
    <source>
        <dbReference type="Google" id="ProtNLM"/>
    </source>
</evidence>
<organism evidence="1 2">
    <name type="scientific">Candidatus Magasanikbacteria bacterium RIFCSPHIGHO2_01_FULL_47_8</name>
    <dbReference type="NCBI Taxonomy" id="1798673"/>
    <lineage>
        <taxon>Bacteria</taxon>
        <taxon>Candidatus Magasanikiibacteriota</taxon>
    </lineage>
</organism>
<reference evidence="1 2" key="1">
    <citation type="journal article" date="2016" name="Nat. Commun.">
        <title>Thousands of microbial genomes shed light on interconnected biogeochemical processes in an aquifer system.</title>
        <authorList>
            <person name="Anantharaman K."/>
            <person name="Brown C.T."/>
            <person name="Hug L.A."/>
            <person name="Sharon I."/>
            <person name="Castelle C.J."/>
            <person name="Probst A.J."/>
            <person name="Thomas B.C."/>
            <person name="Singh A."/>
            <person name="Wilkins M.J."/>
            <person name="Karaoz U."/>
            <person name="Brodie E.L."/>
            <person name="Williams K.H."/>
            <person name="Hubbard S.S."/>
            <person name="Banfield J.F."/>
        </authorList>
    </citation>
    <scope>NUCLEOTIDE SEQUENCE [LARGE SCALE GENOMIC DNA]</scope>
</reference>
<dbReference type="EMBL" id="MFPU01000040">
    <property type="protein sequence ID" value="OGH69454.1"/>
    <property type="molecule type" value="Genomic_DNA"/>
</dbReference>
<evidence type="ECO:0000313" key="1">
    <source>
        <dbReference type="EMBL" id="OGH69454.1"/>
    </source>
</evidence>
<evidence type="ECO:0000313" key="2">
    <source>
        <dbReference type="Proteomes" id="UP000177953"/>
    </source>
</evidence>